<dbReference type="GO" id="GO:0004070">
    <property type="term" value="F:aspartate carbamoyltransferase activity"/>
    <property type="evidence" value="ECO:0007669"/>
    <property type="project" value="UniProtKB-EC"/>
</dbReference>
<dbReference type="PROSITE" id="PS00097">
    <property type="entry name" value="CARBAMOYLTRANSFERASE"/>
    <property type="match status" value="1"/>
</dbReference>
<evidence type="ECO:0000259" key="9">
    <source>
        <dbReference type="Pfam" id="PF02729"/>
    </source>
</evidence>
<dbReference type="NCBIfam" id="NF002032">
    <property type="entry name" value="PRK00856.1"/>
    <property type="match status" value="1"/>
</dbReference>
<dbReference type="InterPro" id="IPR006132">
    <property type="entry name" value="Asp/Orn_carbamoyltranf_P-bd"/>
</dbReference>
<dbReference type="SUPFAM" id="SSF53671">
    <property type="entry name" value="Aspartate/ornithine carbamoyltransferase"/>
    <property type="match status" value="1"/>
</dbReference>
<feature type="domain" description="Aspartate/ornithine carbamoyltransferase carbamoyl-P binding" evidence="9">
    <location>
        <begin position="2"/>
        <end position="144"/>
    </location>
</feature>
<proteinExistence type="inferred from homology"/>
<dbReference type="Pfam" id="PF00185">
    <property type="entry name" value="OTCace"/>
    <property type="match status" value="1"/>
</dbReference>
<accession>A0A3B0TBW5</accession>
<name>A0A3B0TBW5_9ZZZZ</name>
<dbReference type="GO" id="GO:0005829">
    <property type="term" value="C:cytosol"/>
    <property type="evidence" value="ECO:0007669"/>
    <property type="project" value="TreeGrafter"/>
</dbReference>
<dbReference type="InterPro" id="IPR036901">
    <property type="entry name" value="Asp/Orn_carbamoylTrfase_sf"/>
</dbReference>
<dbReference type="FunFam" id="3.40.50.1370:FF:000007">
    <property type="entry name" value="Aspartate carbamoyltransferase"/>
    <property type="match status" value="1"/>
</dbReference>
<dbReference type="GO" id="GO:0044205">
    <property type="term" value="P:'de novo' UMP biosynthetic process"/>
    <property type="evidence" value="ECO:0007669"/>
    <property type="project" value="UniProtKB-UniPathway"/>
</dbReference>
<dbReference type="PANTHER" id="PTHR45753:SF6">
    <property type="entry name" value="ASPARTATE CARBAMOYLTRANSFERASE"/>
    <property type="match status" value="1"/>
</dbReference>
<evidence type="ECO:0000256" key="1">
    <source>
        <dbReference type="ARBA" id="ARBA00004852"/>
    </source>
</evidence>
<dbReference type="EMBL" id="UOEK01000610">
    <property type="protein sequence ID" value="VAW09579.1"/>
    <property type="molecule type" value="Genomic_DNA"/>
</dbReference>
<comment type="pathway">
    <text evidence="1">Pyrimidine metabolism; UMP biosynthesis via de novo pathway; (S)-dihydroorotate from bicarbonate: step 2/3.</text>
</comment>
<evidence type="ECO:0000256" key="4">
    <source>
        <dbReference type="ARBA" id="ARBA00022679"/>
    </source>
</evidence>
<dbReference type="AlphaFoldDB" id="A0A3B0TBW5"/>
<comment type="similarity">
    <text evidence="2">Belongs to the aspartate/ornithine carbamoyltransferase superfamily. ATCase family.</text>
</comment>
<evidence type="ECO:0000313" key="10">
    <source>
        <dbReference type="EMBL" id="VAW09579.1"/>
    </source>
</evidence>
<dbReference type="NCBIfam" id="TIGR00670">
    <property type="entry name" value="asp_carb_tr"/>
    <property type="match status" value="1"/>
</dbReference>
<organism evidence="10">
    <name type="scientific">hydrothermal vent metagenome</name>
    <dbReference type="NCBI Taxonomy" id="652676"/>
    <lineage>
        <taxon>unclassified sequences</taxon>
        <taxon>metagenomes</taxon>
        <taxon>ecological metagenomes</taxon>
    </lineage>
</organism>
<dbReference type="HAMAP" id="MF_00001">
    <property type="entry name" value="Asp_carb_tr"/>
    <property type="match status" value="1"/>
</dbReference>
<dbReference type="Gene3D" id="3.40.50.1370">
    <property type="entry name" value="Aspartate/ornithine carbamoyltransferase"/>
    <property type="match status" value="2"/>
</dbReference>
<evidence type="ECO:0000256" key="2">
    <source>
        <dbReference type="ARBA" id="ARBA00008896"/>
    </source>
</evidence>
<comment type="catalytic activity">
    <reaction evidence="7">
        <text>carbamoyl phosphate + L-aspartate = N-carbamoyl-L-aspartate + phosphate + H(+)</text>
        <dbReference type="Rhea" id="RHEA:20013"/>
        <dbReference type="ChEBI" id="CHEBI:15378"/>
        <dbReference type="ChEBI" id="CHEBI:29991"/>
        <dbReference type="ChEBI" id="CHEBI:32814"/>
        <dbReference type="ChEBI" id="CHEBI:43474"/>
        <dbReference type="ChEBI" id="CHEBI:58228"/>
        <dbReference type="EC" id="2.1.3.2"/>
    </reaction>
</comment>
<dbReference type="PRINTS" id="PR00100">
    <property type="entry name" value="AOTCASE"/>
</dbReference>
<dbReference type="InterPro" id="IPR002082">
    <property type="entry name" value="Asp_carbamoyltransf"/>
</dbReference>
<comment type="function">
    <text evidence="6">Catalyzes the condensation of carbamoyl phosphate and aspartate to form carbamoyl aspartate and inorganic phosphate, the committed step in the de novo pyrimidine nucleotide biosynthesis pathway.</text>
</comment>
<dbReference type="GO" id="GO:0006520">
    <property type="term" value="P:amino acid metabolic process"/>
    <property type="evidence" value="ECO:0007669"/>
    <property type="project" value="InterPro"/>
</dbReference>
<keyword evidence="4 10" id="KW-0808">Transferase</keyword>
<evidence type="ECO:0000259" key="8">
    <source>
        <dbReference type="Pfam" id="PF00185"/>
    </source>
</evidence>
<dbReference type="PRINTS" id="PR00101">
    <property type="entry name" value="ATCASE"/>
</dbReference>
<gene>
    <name evidence="10" type="ORF">MNBD_ACTINO02-1757</name>
</gene>
<reference evidence="10" key="1">
    <citation type="submission" date="2018-06" db="EMBL/GenBank/DDBJ databases">
        <authorList>
            <person name="Zhirakovskaya E."/>
        </authorList>
    </citation>
    <scope>NUCLEOTIDE SEQUENCE</scope>
</reference>
<sequence length="304" mass="32802">MQHLLSTEQMGRSEAESLLDDADGFLEVLDRPIPKVPALRGRTVATLFFEPSTRTRMSFERAAKALSADTLSFSPSGSSVSKGESLKDTVLTVEAMGADLAVVRHKAVGAPWRVAEWAQMRVVNGGDGAHQHPTQALLDALTIRRSLGGLDGLRIGIIGDIRYSRVARSNCFLFPTLGADVTLIAPPTLLPVDTEGWPVRHSSDLDAEIGSLDVVYLLRVQTERGGASVFPSLSEYVRRYGLTQRRFGMLKDDAVVLHPGPMNRGVEVSDVVADDPRCLVLDQVANGVAVRMAVLFRLLGGTSG</sequence>
<dbReference type="GO" id="GO:0016597">
    <property type="term" value="F:amino acid binding"/>
    <property type="evidence" value="ECO:0007669"/>
    <property type="project" value="InterPro"/>
</dbReference>
<evidence type="ECO:0000256" key="3">
    <source>
        <dbReference type="ARBA" id="ARBA00013008"/>
    </source>
</evidence>
<keyword evidence="5" id="KW-0665">Pyrimidine biosynthesis</keyword>
<dbReference type="InterPro" id="IPR006130">
    <property type="entry name" value="Asp/Orn_carbamoylTrfase"/>
</dbReference>
<evidence type="ECO:0000256" key="6">
    <source>
        <dbReference type="ARBA" id="ARBA00043884"/>
    </source>
</evidence>
<evidence type="ECO:0000256" key="7">
    <source>
        <dbReference type="ARBA" id="ARBA00048859"/>
    </source>
</evidence>
<evidence type="ECO:0000256" key="5">
    <source>
        <dbReference type="ARBA" id="ARBA00022975"/>
    </source>
</evidence>
<dbReference type="EC" id="2.1.3.2" evidence="3"/>
<dbReference type="UniPathway" id="UPA00070">
    <property type="reaction ID" value="UER00116"/>
</dbReference>
<dbReference type="Pfam" id="PF02729">
    <property type="entry name" value="OTCace_N"/>
    <property type="match status" value="1"/>
</dbReference>
<dbReference type="InterPro" id="IPR006131">
    <property type="entry name" value="Asp_carbamoyltransf_Asp/Orn-bd"/>
</dbReference>
<protein>
    <recommendedName>
        <fullName evidence="3">aspartate carbamoyltransferase</fullName>
        <ecNumber evidence="3">2.1.3.2</ecNumber>
    </recommendedName>
</protein>
<dbReference type="PANTHER" id="PTHR45753">
    <property type="entry name" value="ORNITHINE CARBAMOYLTRANSFERASE, MITOCHONDRIAL"/>
    <property type="match status" value="1"/>
</dbReference>
<dbReference type="GO" id="GO:0006207">
    <property type="term" value="P:'de novo' pyrimidine nucleobase biosynthetic process"/>
    <property type="evidence" value="ECO:0007669"/>
    <property type="project" value="InterPro"/>
</dbReference>
<feature type="domain" description="Aspartate/ornithine carbamoyltransferase Asp/Orn-binding" evidence="8">
    <location>
        <begin position="151"/>
        <end position="296"/>
    </location>
</feature>